<comment type="caution">
    <text evidence="2">The sequence shown here is derived from an EMBL/GenBank/DDBJ whole genome shotgun (WGS) entry which is preliminary data.</text>
</comment>
<gene>
    <name evidence="2" type="ORF">EBM89_10215</name>
</gene>
<dbReference type="AlphaFoldDB" id="A0A3M2JET1"/>
<evidence type="ECO:0000313" key="2">
    <source>
        <dbReference type="EMBL" id="RMI09475.1"/>
    </source>
</evidence>
<keyword evidence="3" id="KW-1185">Reference proteome</keyword>
<name>A0A3M2JET1_9CELL</name>
<feature type="transmembrane region" description="Helical" evidence="1">
    <location>
        <begin position="6"/>
        <end position="24"/>
    </location>
</feature>
<proteinExistence type="predicted"/>
<reference evidence="2 3" key="1">
    <citation type="submission" date="2018-10" db="EMBL/GenBank/DDBJ databases">
        <title>Isolation, diversity and antifungal activity of actinobacteria from wheat.</title>
        <authorList>
            <person name="Han C."/>
        </authorList>
    </citation>
    <scope>NUCLEOTIDE SEQUENCE [LARGE SCALE GENOMIC DNA]</scope>
    <source>
        <strain evidence="2 3">NEAU-YY56</strain>
    </source>
</reference>
<keyword evidence="1" id="KW-1133">Transmembrane helix</keyword>
<dbReference type="OrthoDB" id="287860at2"/>
<protein>
    <submittedName>
        <fullName evidence="2">Uncharacterized protein</fullName>
    </submittedName>
</protein>
<sequence length="69" mass="7934">MEYIPWFVWIILAAIVFGTTAQVVDTVLKHRRKVAEITHGPARHEVLTRLEAIERRLDGIERTLTEIPG</sequence>
<dbReference type="Proteomes" id="UP000269289">
    <property type="component" value="Unassembled WGS sequence"/>
</dbReference>
<keyword evidence="1" id="KW-0812">Transmembrane</keyword>
<organism evidence="2 3">
    <name type="scientific">Cellulomonas triticagri</name>
    <dbReference type="NCBI Taxonomy" id="2483352"/>
    <lineage>
        <taxon>Bacteria</taxon>
        <taxon>Bacillati</taxon>
        <taxon>Actinomycetota</taxon>
        <taxon>Actinomycetes</taxon>
        <taxon>Micrococcales</taxon>
        <taxon>Cellulomonadaceae</taxon>
        <taxon>Cellulomonas</taxon>
    </lineage>
</organism>
<evidence type="ECO:0000313" key="3">
    <source>
        <dbReference type="Proteomes" id="UP000269289"/>
    </source>
</evidence>
<evidence type="ECO:0000256" key="1">
    <source>
        <dbReference type="SAM" id="Phobius"/>
    </source>
</evidence>
<keyword evidence="1" id="KW-0472">Membrane</keyword>
<accession>A0A3M2JET1</accession>
<dbReference type="RefSeq" id="WP_122149327.1">
    <property type="nucleotide sequence ID" value="NZ_RFFI01000048.1"/>
</dbReference>
<dbReference type="EMBL" id="RFFI01000048">
    <property type="protein sequence ID" value="RMI09475.1"/>
    <property type="molecule type" value="Genomic_DNA"/>
</dbReference>